<proteinExistence type="predicted"/>
<evidence type="ECO:0000256" key="1">
    <source>
        <dbReference type="SAM" id="MobiDB-lite"/>
    </source>
</evidence>
<feature type="compositionally biased region" description="Basic residues" evidence="1">
    <location>
        <begin position="144"/>
        <end position="168"/>
    </location>
</feature>
<feature type="compositionally biased region" description="Basic and acidic residues" evidence="1">
    <location>
        <begin position="284"/>
        <end position="293"/>
    </location>
</feature>
<feature type="region of interest" description="Disordered" evidence="1">
    <location>
        <begin position="105"/>
        <end position="314"/>
    </location>
</feature>
<dbReference type="AlphaFoldDB" id="A0A0N4ZL01"/>
<organism evidence="2 3">
    <name type="scientific">Parastrongyloides trichosuri</name>
    <name type="common">Possum-specific nematode worm</name>
    <dbReference type="NCBI Taxonomy" id="131310"/>
    <lineage>
        <taxon>Eukaryota</taxon>
        <taxon>Metazoa</taxon>
        <taxon>Ecdysozoa</taxon>
        <taxon>Nematoda</taxon>
        <taxon>Chromadorea</taxon>
        <taxon>Rhabditida</taxon>
        <taxon>Tylenchina</taxon>
        <taxon>Panagrolaimomorpha</taxon>
        <taxon>Strongyloidoidea</taxon>
        <taxon>Strongyloididae</taxon>
        <taxon>Parastrongyloides</taxon>
    </lineage>
</organism>
<keyword evidence="2" id="KW-1185">Reference proteome</keyword>
<feature type="compositionally biased region" description="Basic and acidic residues" evidence="1">
    <location>
        <begin position="118"/>
        <end position="143"/>
    </location>
</feature>
<feature type="compositionally biased region" description="Basic residues" evidence="1">
    <location>
        <begin position="229"/>
        <end position="241"/>
    </location>
</feature>
<feature type="compositionally biased region" description="Basic and acidic residues" evidence="1">
    <location>
        <begin position="213"/>
        <end position="228"/>
    </location>
</feature>
<protein>
    <submittedName>
        <fullName evidence="3">LigA</fullName>
    </submittedName>
</protein>
<feature type="region of interest" description="Disordered" evidence="1">
    <location>
        <begin position="37"/>
        <end position="78"/>
    </location>
</feature>
<sequence length="314" mass="35322">MPHHGSPAGRIVAGSFIGETNGQEDSRLYQAASAGRLGHAFAPDRPGSGSARREHHGLLQGVQRADREGSQGHPASDRHHRLSGQVVHLHHQDAAGDLVSEASRWHQVGRQARRPRVRRQDHADATARNRREEDEGPERERPGRRVAHHRGLGPRHRHSSPHGRHRRPAGLLGRHQAGERQRQGQVRRVDRNRRQPGRRPASRRPTGAGPARPDAEPEGRHRDPERRPGRQGRQGRRRRVPRREGGHRPRRHRQGLLHPGRPGSQRQGHRGRPRPRQAVGRQGHLCEAHRPVLDDGPGLQDRPGFAGRLIRLHG</sequence>
<accession>A0A0N4ZL01</accession>
<name>A0A0N4ZL01_PARTI</name>
<evidence type="ECO:0000313" key="3">
    <source>
        <dbReference type="WBParaSite" id="PTRK_0000878400.1"/>
    </source>
</evidence>
<reference evidence="3" key="1">
    <citation type="submission" date="2017-02" db="UniProtKB">
        <authorList>
            <consortium name="WormBaseParasite"/>
        </authorList>
    </citation>
    <scope>IDENTIFICATION</scope>
</reference>
<dbReference type="Proteomes" id="UP000038045">
    <property type="component" value="Unplaced"/>
</dbReference>
<evidence type="ECO:0000313" key="2">
    <source>
        <dbReference type="Proteomes" id="UP000038045"/>
    </source>
</evidence>
<feature type="compositionally biased region" description="Basic and acidic residues" evidence="1">
    <location>
        <begin position="176"/>
        <end position="193"/>
    </location>
</feature>
<dbReference type="WBParaSite" id="PTRK_0000878400.1">
    <property type="protein sequence ID" value="PTRK_0000878400.1"/>
    <property type="gene ID" value="PTRK_0000878400"/>
</dbReference>